<dbReference type="AlphaFoldDB" id="A0A914HF48"/>
<keyword evidence="3" id="KW-0547">Nucleotide-binding</keyword>
<dbReference type="FunFam" id="3.40.50.800:FF:000012">
    <property type="entry name" value="Histidine--tRNA ligase, cytoplasmic"/>
    <property type="match status" value="1"/>
</dbReference>
<dbReference type="SUPFAM" id="SSF52954">
    <property type="entry name" value="Class II aaRS ABD-related"/>
    <property type="match status" value="1"/>
</dbReference>
<evidence type="ECO:0000256" key="6">
    <source>
        <dbReference type="ARBA" id="ARBA00047639"/>
    </source>
</evidence>
<organism evidence="9 10">
    <name type="scientific">Globodera rostochiensis</name>
    <name type="common">Golden nematode worm</name>
    <name type="synonym">Heterodera rostochiensis</name>
    <dbReference type="NCBI Taxonomy" id="31243"/>
    <lineage>
        <taxon>Eukaryota</taxon>
        <taxon>Metazoa</taxon>
        <taxon>Ecdysozoa</taxon>
        <taxon>Nematoda</taxon>
        <taxon>Chromadorea</taxon>
        <taxon>Rhabditida</taxon>
        <taxon>Tylenchina</taxon>
        <taxon>Tylenchomorpha</taxon>
        <taxon>Tylenchoidea</taxon>
        <taxon>Heteroderidae</taxon>
        <taxon>Heteroderinae</taxon>
        <taxon>Globodera</taxon>
    </lineage>
</organism>
<dbReference type="WBParaSite" id="Gr19_v10_g16044.t1">
    <property type="protein sequence ID" value="Gr19_v10_g16044.t1"/>
    <property type="gene ID" value="Gr19_v10_g16044"/>
</dbReference>
<dbReference type="EC" id="6.1.1.21" evidence="2"/>
<keyword evidence="9" id="KW-1185">Reference proteome</keyword>
<dbReference type="PANTHER" id="PTHR11476:SF7">
    <property type="entry name" value="HISTIDINE--TRNA LIGASE"/>
    <property type="match status" value="1"/>
</dbReference>
<keyword evidence="5" id="KW-0648">Protein biosynthesis</keyword>
<feature type="domain" description="Aminoacyl-transfer RNA synthetases class-II family profile" evidence="8">
    <location>
        <begin position="56"/>
        <end position="481"/>
    </location>
</feature>
<comment type="similarity">
    <text evidence="1">Belongs to the class-II aminoacyl-tRNA synthetase family.</text>
</comment>
<reference evidence="10" key="1">
    <citation type="submission" date="2022-11" db="UniProtKB">
        <authorList>
            <consortium name="WormBaseParasite"/>
        </authorList>
    </citation>
    <scope>IDENTIFICATION</scope>
</reference>
<dbReference type="Pfam" id="PF03129">
    <property type="entry name" value="HGTP_anticodon"/>
    <property type="match status" value="1"/>
</dbReference>
<proteinExistence type="inferred from homology"/>
<dbReference type="InterPro" id="IPR045864">
    <property type="entry name" value="aa-tRNA-synth_II/BPL/LPL"/>
</dbReference>
<dbReference type="Gene3D" id="3.40.50.800">
    <property type="entry name" value="Anticodon-binding domain"/>
    <property type="match status" value="1"/>
</dbReference>
<dbReference type="PANTHER" id="PTHR11476">
    <property type="entry name" value="HISTIDYL-TRNA SYNTHETASE"/>
    <property type="match status" value="1"/>
</dbReference>
<feature type="region of interest" description="Disordered" evidence="7">
    <location>
        <begin position="382"/>
        <end position="408"/>
    </location>
</feature>
<dbReference type="CDD" id="cd00773">
    <property type="entry name" value="HisRS-like_core"/>
    <property type="match status" value="1"/>
</dbReference>
<dbReference type="SUPFAM" id="SSF55681">
    <property type="entry name" value="Class II aaRS and biotin synthetases"/>
    <property type="match status" value="1"/>
</dbReference>
<dbReference type="Pfam" id="PF13393">
    <property type="entry name" value="tRNA-synt_His"/>
    <property type="match status" value="1"/>
</dbReference>
<comment type="catalytic activity">
    <reaction evidence="6">
        <text>tRNA(His) + L-histidine + ATP = L-histidyl-tRNA(His) + AMP + diphosphate + H(+)</text>
        <dbReference type="Rhea" id="RHEA:17313"/>
        <dbReference type="Rhea" id="RHEA-COMP:9665"/>
        <dbReference type="Rhea" id="RHEA-COMP:9689"/>
        <dbReference type="ChEBI" id="CHEBI:15378"/>
        <dbReference type="ChEBI" id="CHEBI:30616"/>
        <dbReference type="ChEBI" id="CHEBI:33019"/>
        <dbReference type="ChEBI" id="CHEBI:57595"/>
        <dbReference type="ChEBI" id="CHEBI:78442"/>
        <dbReference type="ChEBI" id="CHEBI:78527"/>
        <dbReference type="ChEBI" id="CHEBI:456215"/>
        <dbReference type="EC" id="6.1.1.21"/>
    </reaction>
</comment>
<dbReference type="Gene3D" id="3.30.930.10">
    <property type="entry name" value="Bira Bifunctional Protein, Domain 2"/>
    <property type="match status" value="1"/>
</dbReference>
<protein>
    <recommendedName>
        <fullName evidence="2">histidine--tRNA ligase</fullName>
        <ecNumber evidence="2">6.1.1.21</ecNumber>
    </recommendedName>
</protein>
<evidence type="ECO:0000256" key="7">
    <source>
        <dbReference type="SAM" id="MobiDB-lite"/>
    </source>
</evidence>
<evidence type="ECO:0000256" key="4">
    <source>
        <dbReference type="ARBA" id="ARBA00022840"/>
    </source>
</evidence>
<dbReference type="GO" id="GO:0005829">
    <property type="term" value="C:cytosol"/>
    <property type="evidence" value="ECO:0007669"/>
    <property type="project" value="TreeGrafter"/>
</dbReference>
<dbReference type="InterPro" id="IPR041715">
    <property type="entry name" value="HisRS-like_core"/>
</dbReference>
<dbReference type="GO" id="GO:0006427">
    <property type="term" value="P:histidyl-tRNA aminoacylation"/>
    <property type="evidence" value="ECO:0007669"/>
    <property type="project" value="TreeGrafter"/>
</dbReference>
<dbReference type="GO" id="GO:0002119">
    <property type="term" value="P:nematode larval development"/>
    <property type="evidence" value="ECO:0007669"/>
    <property type="project" value="TreeGrafter"/>
</dbReference>
<accession>A0A914HF48</accession>
<evidence type="ECO:0000259" key="8">
    <source>
        <dbReference type="PROSITE" id="PS50862"/>
    </source>
</evidence>
<dbReference type="Proteomes" id="UP000887572">
    <property type="component" value="Unplaced"/>
</dbReference>
<evidence type="ECO:0000313" key="9">
    <source>
        <dbReference type="Proteomes" id="UP000887572"/>
    </source>
</evidence>
<dbReference type="GO" id="GO:0032543">
    <property type="term" value="P:mitochondrial translation"/>
    <property type="evidence" value="ECO:0007669"/>
    <property type="project" value="TreeGrafter"/>
</dbReference>
<evidence type="ECO:0000256" key="1">
    <source>
        <dbReference type="ARBA" id="ARBA00008226"/>
    </source>
</evidence>
<dbReference type="InterPro" id="IPR036621">
    <property type="entry name" value="Anticodon-bd_dom_sf"/>
</dbReference>
<sequence length="587" mass="67002">MKLLMLRMTISTRTANKIRVCLSPNNFCTQSPFISKVYTHRSGRQVKARKEALLKKKMELGDEFKSKYELKTPKGTRDFGPEQMAIREKVLGIVTETFKRHGAATIETPVFELREVLMGKYGEEGSKLVYDLADQGGELCSLRYDLTVPFARYLAANKIEKIKRYQIAKVYRRDQPVMTKGRYREFYQCDFDIAGQGELMMQEAECLKIVEEVLTKLDVGEFEIRINHRLLLDGMFAASGVAEHLFKTVSSSVDKLDKQPWAEVREELERDKHVEEGTVHRLGELVCLREKHSDWDNQTLLEWLTKKRWSEEGNFPSVSDKSLQNIRQGVDELKLLFQYTELFGCDQSRIVFQPSLARGLDYYTGVIFEVVLKEFSFNSNVASTNKRSPQKKKNLATEENSETESSGSAILGSVAAGGRYDKLVGMFTDMGRGEKDGGKEGSAKKRPDVPCVGVSFGIERLFTVMEMKAHADAEHTVRVSPTQVYVTSASASKDISAIMLQERMRLCGQLWNAGIRAETNYKTNAKLLQQIQFCENKNNQIQWLLILGAKELAENSVKLRCIPTREEELVKMEEIFQEMVNERNSMR</sequence>
<name>A0A914HF48_GLORO</name>
<evidence type="ECO:0000256" key="3">
    <source>
        <dbReference type="ARBA" id="ARBA00022741"/>
    </source>
</evidence>
<evidence type="ECO:0000256" key="5">
    <source>
        <dbReference type="ARBA" id="ARBA00022917"/>
    </source>
</evidence>
<dbReference type="GO" id="GO:0005524">
    <property type="term" value="F:ATP binding"/>
    <property type="evidence" value="ECO:0007669"/>
    <property type="project" value="UniProtKB-KW"/>
</dbReference>
<dbReference type="GO" id="GO:0003723">
    <property type="term" value="F:RNA binding"/>
    <property type="evidence" value="ECO:0007669"/>
    <property type="project" value="TreeGrafter"/>
</dbReference>
<dbReference type="GO" id="GO:0004821">
    <property type="term" value="F:histidine-tRNA ligase activity"/>
    <property type="evidence" value="ECO:0007669"/>
    <property type="project" value="UniProtKB-EC"/>
</dbReference>
<evidence type="ECO:0000313" key="10">
    <source>
        <dbReference type="WBParaSite" id="Gr19_v10_g16044.t1"/>
    </source>
</evidence>
<dbReference type="GO" id="GO:0005739">
    <property type="term" value="C:mitochondrion"/>
    <property type="evidence" value="ECO:0007669"/>
    <property type="project" value="TreeGrafter"/>
</dbReference>
<dbReference type="PROSITE" id="PS50862">
    <property type="entry name" value="AA_TRNA_LIGASE_II"/>
    <property type="match status" value="1"/>
</dbReference>
<evidence type="ECO:0000256" key="2">
    <source>
        <dbReference type="ARBA" id="ARBA00012815"/>
    </source>
</evidence>
<keyword evidence="4" id="KW-0067">ATP-binding</keyword>
<dbReference type="InterPro" id="IPR004154">
    <property type="entry name" value="Anticodon-bd"/>
</dbReference>
<dbReference type="InterPro" id="IPR006195">
    <property type="entry name" value="aa-tRNA-synth_II"/>
</dbReference>